<dbReference type="PROSITE" id="PS51257">
    <property type="entry name" value="PROKAR_LIPOPROTEIN"/>
    <property type="match status" value="1"/>
</dbReference>
<dbReference type="AlphaFoldDB" id="E6K753"/>
<evidence type="ECO:0000313" key="10">
    <source>
        <dbReference type="Proteomes" id="UP000003112"/>
    </source>
</evidence>
<dbReference type="STRING" id="873513.HMPREF6485_1439"/>
<sequence length="688" mass="76545">MKTKLYISMAALALGMGVTTSCSDFLEEENKVGETADLTYSTKTGIDGLVANCYSFARGWYGKEAGLGLSEMGTDLFCYGFDNKQKSLNQYTFTSAALDNNVNDNSSLDHYWEMFYCAADVCNNAIVQVGKSTVLSESEKQQYLGEAYFLRAFYYFHMVNIWGAVPYNDAPIKSQNLNPIRMSEEMVYGKILADLDTSIKEFEAADYKTKAKGRANYWAARALKARVLIYAASWLNGQLGKQVAGNDSYAAMNGTQLYAAAQAEAEAVMGATGYASLYSNYNDVWSMDNEAYENNHEALFGITYSDQITSNVNCIPYRYKNDESGKPLNYNSLITRTGYTRGGSAMLLMFVSKWNNGCNDLGGNGQKETQVFWRVAAGKTTIKSAATKKDIEVGAAYSPYGRGFCRYVPSMRLWQLLEEHRATDQRTEATLLDHYDIASPDLAGNARNYPLLKDTAIYYCPLDGNSAEGKAKQAWAKNRYRIQFMSGGDIPVFSSNDPALAKPTEAAKPTSDVYGDKRYNSVAIGGWQSYPGIKKFLDNVYNPTFPTWDISSRDAIVMRLPEMYLIKAEAQLAQGDATGALATINQLRAVRAKDGADNSLSGTPTIDTILNERAIEFCGEQMRWFDLKRTGKLHEYVIKYNAQASPQLKADSNKHFLYRPIPQNELDAVQNLTTEVNSTTGFWQNPGW</sequence>
<evidence type="ECO:0000259" key="8">
    <source>
        <dbReference type="Pfam" id="PF14322"/>
    </source>
</evidence>
<reference evidence="9 10" key="1">
    <citation type="submission" date="2010-10" db="EMBL/GenBank/DDBJ databases">
        <authorList>
            <person name="Muzny D."/>
            <person name="Qin X."/>
            <person name="Deng J."/>
            <person name="Jiang H."/>
            <person name="Liu Y."/>
            <person name="Qu J."/>
            <person name="Song X.-Z."/>
            <person name="Zhang L."/>
            <person name="Thornton R."/>
            <person name="Coyle M."/>
            <person name="Francisco L."/>
            <person name="Jackson L."/>
            <person name="Javaid M."/>
            <person name="Korchina V."/>
            <person name="Kovar C."/>
            <person name="Mata R."/>
            <person name="Mathew T."/>
            <person name="Ngo R."/>
            <person name="Nguyen L."/>
            <person name="Nguyen N."/>
            <person name="Okwuonu G."/>
            <person name="Ongeri F."/>
            <person name="Pham C."/>
            <person name="Simmons D."/>
            <person name="Wilczek-Boney K."/>
            <person name="Hale W."/>
            <person name="Jakkamsetti A."/>
            <person name="Pham P."/>
            <person name="Ruth R."/>
            <person name="San Lucas F."/>
            <person name="Warren J."/>
            <person name="Zhang J."/>
            <person name="Zhao Z."/>
            <person name="Zhou C."/>
            <person name="Zhu D."/>
            <person name="Lee S."/>
            <person name="Bess C."/>
            <person name="Blankenburg K."/>
            <person name="Forbes L."/>
            <person name="Fu Q."/>
            <person name="Gubbala S."/>
            <person name="Hirani K."/>
            <person name="Jayaseelan J.C."/>
            <person name="Lara F."/>
            <person name="Munidasa M."/>
            <person name="Palculict T."/>
            <person name="Patil S."/>
            <person name="Pu L.-L."/>
            <person name="Saada N."/>
            <person name="Tang L."/>
            <person name="Weissenberger G."/>
            <person name="Zhu Y."/>
            <person name="Hemphill L."/>
            <person name="Shang Y."/>
            <person name="Youmans B."/>
            <person name="Ayvaz T."/>
            <person name="Ross M."/>
            <person name="Santibanez J."/>
            <person name="Aqrawi P."/>
            <person name="Gross S."/>
            <person name="Joshi V."/>
            <person name="Fowler G."/>
            <person name="Nazareth L."/>
            <person name="Reid J."/>
            <person name="Worley K."/>
            <person name="Petrosino J."/>
            <person name="Highlander S."/>
            <person name="Gibbs R."/>
        </authorList>
    </citation>
    <scope>NUCLEOTIDE SEQUENCE [LARGE SCALE GENOMIC DNA]</scope>
    <source>
        <strain evidence="9 10">ATCC 33574</strain>
    </source>
</reference>
<dbReference type="GeneID" id="93536224"/>
<dbReference type="InterPro" id="IPR033985">
    <property type="entry name" value="SusD-like_N"/>
</dbReference>
<feature type="chain" id="PRO_5003205156" evidence="6">
    <location>
        <begin position="24"/>
        <end position="688"/>
    </location>
</feature>
<comment type="subcellular location">
    <subcellularLocation>
        <location evidence="1">Cell outer membrane</location>
    </subcellularLocation>
</comment>
<evidence type="ECO:0000256" key="6">
    <source>
        <dbReference type="SAM" id="SignalP"/>
    </source>
</evidence>
<keyword evidence="4" id="KW-0472">Membrane</keyword>
<evidence type="ECO:0000256" key="1">
    <source>
        <dbReference type="ARBA" id="ARBA00004442"/>
    </source>
</evidence>
<evidence type="ECO:0000259" key="7">
    <source>
        <dbReference type="Pfam" id="PF07980"/>
    </source>
</evidence>
<evidence type="ECO:0000256" key="5">
    <source>
        <dbReference type="ARBA" id="ARBA00023237"/>
    </source>
</evidence>
<dbReference type="Proteomes" id="UP000003112">
    <property type="component" value="Unassembled WGS sequence"/>
</dbReference>
<dbReference type="EMBL" id="AEPD01000027">
    <property type="protein sequence ID" value="EFU30625.1"/>
    <property type="molecule type" value="Genomic_DNA"/>
</dbReference>
<dbReference type="GO" id="GO:0009279">
    <property type="term" value="C:cell outer membrane"/>
    <property type="evidence" value="ECO:0007669"/>
    <property type="project" value="UniProtKB-SubCell"/>
</dbReference>
<evidence type="ECO:0000313" key="9">
    <source>
        <dbReference type="EMBL" id="EFU30625.1"/>
    </source>
</evidence>
<evidence type="ECO:0000256" key="4">
    <source>
        <dbReference type="ARBA" id="ARBA00023136"/>
    </source>
</evidence>
<comment type="caution">
    <text evidence="9">The sequence shown here is derived from an EMBL/GenBank/DDBJ whole genome shotgun (WGS) entry which is preliminary data.</text>
</comment>
<dbReference type="InterPro" id="IPR011990">
    <property type="entry name" value="TPR-like_helical_dom_sf"/>
</dbReference>
<protein>
    <submittedName>
        <fullName evidence="9">SusD family protein</fullName>
    </submittedName>
</protein>
<feature type="domain" description="SusD-like N-terminal" evidence="8">
    <location>
        <begin position="82"/>
        <end position="227"/>
    </location>
</feature>
<dbReference type="RefSeq" id="WP_004345504.1">
    <property type="nucleotide sequence ID" value="NZ_GL586311.1"/>
</dbReference>
<feature type="domain" description="RagB/SusD" evidence="7">
    <location>
        <begin position="476"/>
        <end position="688"/>
    </location>
</feature>
<evidence type="ECO:0000256" key="3">
    <source>
        <dbReference type="ARBA" id="ARBA00022729"/>
    </source>
</evidence>
<dbReference type="Gene3D" id="1.25.40.390">
    <property type="match status" value="1"/>
</dbReference>
<dbReference type="SUPFAM" id="SSF48452">
    <property type="entry name" value="TPR-like"/>
    <property type="match status" value="1"/>
</dbReference>
<accession>E6K753</accession>
<keyword evidence="3 6" id="KW-0732">Signal</keyword>
<dbReference type="Pfam" id="PF14322">
    <property type="entry name" value="SusD-like_3"/>
    <property type="match status" value="1"/>
</dbReference>
<proteinExistence type="inferred from homology"/>
<gene>
    <name evidence="9" type="ORF">HMPREF6485_1439</name>
</gene>
<name>E6K753_9BACT</name>
<organism evidence="9 10">
    <name type="scientific">Segatella buccae ATCC 33574</name>
    <dbReference type="NCBI Taxonomy" id="873513"/>
    <lineage>
        <taxon>Bacteria</taxon>
        <taxon>Pseudomonadati</taxon>
        <taxon>Bacteroidota</taxon>
        <taxon>Bacteroidia</taxon>
        <taxon>Bacteroidales</taxon>
        <taxon>Prevotellaceae</taxon>
        <taxon>Segatella</taxon>
    </lineage>
</organism>
<evidence type="ECO:0000256" key="2">
    <source>
        <dbReference type="ARBA" id="ARBA00006275"/>
    </source>
</evidence>
<dbReference type="eggNOG" id="COG1395">
    <property type="taxonomic scope" value="Bacteria"/>
</dbReference>
<dbReference type="InterPro" id="IPR012944">
    <property type="entry name" value="SusD_RagB_dom"/>
</dbReference>
<feature type="signal peptide" evidence="6">
    <location>
        <begin position="1"/>
        <end position="23"/>
    </location>
</feature>
<dbReference type="eggNOG" id="COG0702">
    <property type="taxonomic scope" value="Bacteria"/>
</dbReference>
<keyword evidence="10" id="KW-1185">Reference proteome</keyword>
<dbReference type="Pfam" id="PF07980">
    <property type="entry name" value="SusD_RagB"/>
    <property type="match status" value="1"/>
</dbReference>
<keyword evidence="5" id="KW-0998">Cell outer membrane</keyword>
<comment type="similarity">
    <text evidence="2">Belongs to the SusD family.</text>
</comment>
<dbReference type="HOGENOM" id="CLU_015553_1_4_10"/>